<dbReference type="InterPro" id="IPR020891">
    <property type="entry name" value="UPF0758_CS"/>
</dbReference>
<evidence type="ECO:0000256" key="3">
    <source>
        <dbReference type="ARBA" id="ARBA00022723"/>
    </source>
</evidence>
<dbReference type="Proteomes" id="UP000236745">
    <property type="component" value="Unassembled WGS sequence"/>
</dbReference>
<organism evidence="9 10">
    <name type="scientific">Marinobacterium lutimaris</name>
    <dbReference type="NCBI Taxonomy" id="568106"/>
    <lineage>
        <taxon>Bacteria</taxon>
        <taxon>Pseudomonadati</taxon>
        <taxon>Pseudomonadota</taxon>
        <taxon>Gammaproteobacteria</taxon>
        <taxon>Oceanospirillales</taxon>
        <taxon>Oceanospirillaceae</taxon>
        <taxon>Marinobacterium</taxon>
    </lineage>
</organism>
<feature type="domain" description="MPN" evidence="8">
    <location>
        <begin position="102"/>
        <end position="224"/>
    </location>
</feature>
<comment type="similarity">
    <text evidence="1 7">Belongs to the UPF0758 family.</text>
</comment>
<evidence type="ECO:0000256" key="4">
    <source>
        <dbReference type="ARBA" id="ARBA00022801"/>
    </source>
</evidence>
<dbReference type="InterPro" id="IPR037518">
    <property type="entry name" value="MPN"/>
</dbReference>
<protein>
    <submittedName>
        <fullName evidence="9">DNA replication and repair protein RadC</fullName>
    </submittedName>
</protein>
<evidence type="ECO:0000313" key="9">
    <source>
        <dbReference type="EMBL" id="SEG79163.1"/>
    </source>
</evidence>
<keyword evidence="2" id="KW-0645">Protease</keyword>
<proteinExistence type="inferred from homology"/>
<dbReference type="SUPFAM" id="SSF47781">
    <property type="entry name" value="RuvA domain 2-like"/>
    <property type="match status" value="1"/>
</dbReference>
<reference evidence="9 10" key="1">
    <citation type="submission" date="2016-10" db="EMBL/GenBank/DDBJ databases">
        <authorList>
            <person name="de Groot N.N."/>
        </authorList>
    </citation>
    <scope>NUCLEOTIDE SEQUENCE [LARGE SCALE GENOMIC DNA]</scope>
    <source>
        <strain evidence="9 10">DSM 22012</strain>
    </source>
</reference>
<evidence type="ECO:0000313" key="10">
    <source>
        <dbReference type="Proteomes" id="UP000236745"/>
    </source>
</evidence>
<dbReference type="PANTHER" id="PTHR30471">
    <property type="entry name" value="DNA REPAIR PROTEIN RADC"/>
    <property type="match status" value="1"/>
</dbReference>
<keyword evidence="5" id="KW-0862">Zinc</keyword>
<keyword evidence="6" id="KW-0482">Metalloprotease</keyword>
<evidence type="ECO:0000256" key="7">
    <source>
        <dbReference type="RuleBase" id="RU003797"/>
    </source>
</evidence>
<dbReference type="GO" id="GO:0006508">
    <property type="term" value="P:proteolysis"/>
    <property type="evidence" value="ECO:0007669"/>
    <property type="project" value="UniProtKB-KW"/>
</dbReference>
<dbReference type="Gene3D" id="3.40.140.10">
    <property type="entry name" value="Cytidine Deaminase, domain 2"/>
    <property type="match status" value="1"/>
</dbReference>
<dbReference type="InterPro" id="IPR046778">
    <property type="entry name" value="UPF0758_N"/>
</dbReference>
<evidence type="ECO:0000259" key="8">
    <source>
        <dbReference type="PROSITE" id="PS50249"/>
    </source>
</evidence>
<evidence type="ECO:0000256" key="2">
    <source>
        <dbReference type="ARBA" id="ARBA00022670"/>
    </source>
</evidence>
<keyword evidence="4" id="KW-0378">Hydrolase</keyword>
<dbReference type="EMBL" id="FNVQ01000004">
    <property type="protein sequence ID" value="SEG79163.1"/>
    <property type="molecule type" value="Genomic_DNA"/>
</dbReference>
<dbReference type="InterPro" id="IPR025657">
    <property type="entry name" value="RadC_JAB"/>
</dbReference>
<keyword evidence="10" id="KW-1185">Reference proteome</keyword>
<gene>
    <name evidence="9" type="ORF">SAMN05444390_104447</name>
</gene>
<sequence length="224" mass="24866">MAITDWPAEERPREKLLARGAEALSDAELLAIFLRTGVKGKSAVDLARELLTTFGGLRPLIESSREQFCAALGLGDAKYVQLQAVMEMSRRHLEAQLQRGSALESPQAVRRYLSAQLRHENREVFACLLLDNRHRVIRFEPLFFGTINAASVYPREVVSLALRHQAAALILAHNHPSGVAEPSQADRQITDRLIDALALVDVRVLDHLVIGDGESVSFAERGWL</sequence>
<dbReference type="NCBIfam" id="TIGR00608">
    <property type="entry name" value="radc"/>
    <property type="match status" value="1"/>
</dbReference>
<dbReference type="RefSeq" id="WP_104004803.1">
    <property type="nucleotide sequence ID" value="NZ_FNVQ01000004.1"/>
</dbReference>
<accession>A0A1H6D2U4</accession>
<keyword evidence="3" id="KW-0479">Metal-binding</keyword>
<dbReference type="FunFam" id="3.40.140.10:FF:000032">
    <property type="entry name" value="DNA repair protein RadC"/>
    <property type="match status" value="1"/>
</dbReference>
<dbReference type="OrthoDB" id="9804482at2"/>
<dbReference type="CDD" id="cd08071">
    <property type="entry name" value="MPN_DUF2466"/>
    <property type="match status" value="1"/>
</dbReference>
<evidence type="ECO:0000256" key="6">
    <source>
        <dbReference type="ARBA" id="ARBA00023049"/>
    </source>
</evidence>
<dbReference type="Pfam" id="PF20582">
    <property type="entry name" value="UPF0758_N"/>
    <property type="match status" value="1"/>
</dbReference>
<dbReference type="PANTHER" id="PTHR30471:SF3">
    <property type="entry name" value="UPF0758 PROTEIN YEES-RELATED"/>
    <property type="match status" value="1"/>
</dbReference>
<name>A0A1H6D2U4_9GAMM</name>
<dbReference type="GO" id="GO:0046872">
    <property type="term" value="F:metal ion binding"/>
    <property type="evidence" value="ECO:0007669"/>
    <property type="project" value="UniProtKB-KW"/>
</dbReference>
<dbReference type="NCBIfam" id="NF000642">
    <property type="entry name" value="PRK00024.1"/>
    <property type="match status" value="1"/>
</dbReference>
<dbReference type="Pfam" id="PF04002">
    <property type="entry name" value="RadC"/>
    <property type="match status" value="1"/>
</dbReference>
<dbReference type="InterPro" id="IPR010994">
    <property type="entry name" value="RuvA_2-like"/>
</dbReference>
<evidence type="ECO:0000256" key="1">
    <source>
        <dbReference type="ARBA" id="ARBA00010243"/>
    </source>
</evidence>
<dbReference type="AlphaFoldDB" id="A0A1H6D2U4"/>
<dbReference type="InterPro" id="IPR001405">
    <property type="entry name" value="UPF0758"/>
</dbReference>
<evidence type="ECO:0000256" key="5">
    <source>
        <dbReference type="ARBA" id="ARBA00022833"/>
    </source>
</evidence>
<dbReference type="PROSITE" id="PS50249">
    <property type="entry name" value="MPN"/>
    <property type="match status" value="1"/>
</dbReference>
<dbReference type="PROSITE" id="PS01302">
    <property type="entry name" value="UPF0758"/>
    <property type="match status" value="1"/>
</dbReference>
<dbReference type="SUPFAM" id="SSF102712">
    <property type="entry name" value="JAB1/MPN domain"/>
    <property type="match status" value="1"/>
</dbReference>
<dbReference type="GO" id="GO:0008237">
    <property type="term" value="F:metallopeptidase activity"/>
    <property type="evidence" value="ECO:0007669"/>
    <property type="project" value="UniProtKB-KW"/>
</dbReference>